<dbReference type="AlphaFoldDB" id="A0A3B4G8S6"/>
<organism evidence="3">
    <name type="scientific">Pundamilia nyererei</name>
    <dbReference type="NCBI Taxonomy" id="303518"/>
    <lineage>
        <taxon>Eukaryota</taxon>
        <taxon>Metazoa</taxon>
        <taxon>Chordata</taxon>
        <taxon>Craniata</taxon>
        <taxon>Vertebrata</taxon>
        <taxon>Euteleostomi</taxon>
        <taxon>Actinopterygii</taxon>
        <taxon>Neopterygii</taxon>
        <taxon>Teleostei</taxon>
        <taxon>Neoteleostei</taxon>
        <taxon>Acanthomorphata</taxon>
        <taxon>Ovalentaria</taxon>
        <taxon>Cichlomorphae</taxon>
        <taxon>Cichliformes</taxon>
        <taxon>Cichlidae</taxon>
        <taxon>African cichlids</taxon>
        <taxon>Pseudocrenilabrinae</taxon>
        <taxon>Haplochromini</taxon>
        <taxon>Pundamilia</taxon>
    </lineage>
</organism>
<dbReference type="GO" id="GO:0006355">
    <property type="term" value="P:regulation of DNA-templated transcription"/>
    <property type="evidence" value="ECO:0007669"/>
    <property type="project" value="InterPro"/>
</dbReference>
<name>A0A3B4G8S6_9CICH</name>
<dbReference type="InterPro" id="IPR036388">
    <property type="entry name" value="WH-like_DNA-bd_sf"/>
</dbReference>
<dbReference type="GeneTree" id="ENSGT01140000282498"/>
<sequence>MTKEIILELRKKIVEARYKGQGYIAISKQFTVSRNAVCCIIAKYKETNSVRNKPGRGRKHKISRTLERKIVKDVSKEPRTSASGVDVSRNTHRPRTSPLLKEQHIVARLRFAHEHLKGKDEFWYCCLCLAKKGTGLQPQEHSWEHHAVRLFWRLGHRKNYVDILKENLQKSAHSLGLGHRWVFQQDNDPKHTSYNLTILDDPACSPDLNPSENLWGWMAREVYRNGQQFQEVDVLPAVVFTTWRNVPSHLMETLASSINVFNV</sequence>
<evidence type="ECO:0000256" key="1">
    <source>
        <dbReference type="SAM" id="MobiDB-lite"/>
    </source>
</evidence>
<dbReference type="InterPro" id="IPR009057">
    <property type="entry name" value="Homeodomain-like_sf"/>
</dbReference>
<dbReference type="GO" id="GO:0003677">
    <property type="term" value="F:DNA binding"/>
    <property type="evidence" value="ECO:0007669"/>
    <property type="project" value="InterPro"/>
</dbReference>
<evidence type="ECO:0000259" key="2">
    <source>
        <dbReference type="Pfam" id="PF25787"/>
    </source>
</evidence>
<accession>A0A3B4G8S6</accession>
<dbReference type="STRING" id="303518.ENSPNYP00000019300"/>
<dbReference type="Pfam" id="PF25787">
    <property type="entry name" value="HTH_SB"/>
    <property type="match status" value="1"/>
</dbReference>
<reference evidence="3" key="1">
    <citation type="submission" date="2023-09" db="UniProtKB">
        <authorList>
            <consortium name="Ensembl"/>
        </authorList>
    </citation>
    <scope>IDENTIFICATION</scope>
</reference>
<dbReference type="InterPro" id="IPR057667">
    <property type="entry name" value="HTH_SB"/>
</dbReference>
<evidence type="ECO:0000313" key="3">
    <source>
        <dbReference type="Ensembl" id="ENSPNYP00000019300.1"/>
    </source>
</evidence>
<dbReference type="Gene3D" id="1.10.10.10">
    <property type="entry name" value="Winged helix-like DNA-binding domain superfamily/Winged helix DNA-binding domain"/>
    <property type="match status" value="1"/>
</dbReference>
<dbReference type="Gene3D" id="3.30.420.10">
    <property type="entry name" value="Ribonuclease H-like superfamily/Ribonuclease H"/>
    <property type="match status" value="1"/>
</dbReference>
<feature type="domain" description="Sleeping Beauty transposase HTH" evidence="2">
    <location>
        <begin position="2"/>
        <end position="51"/>
    </location>
</feature>
<dbReference type="Ensembl" id="ENSPNYT00000019784.1">
    <property type="protein sequence ID" value="ENSPNYP00000019300.1"/>
    <property type="gene ID" value="ENSPNYG00000014584.1"/>
</dbReference>
<feature type="region of interest" description="Disordered" evidence="1">
    <location>
        <begin position="76"/>
        <end position="95"/>
    </location>
</feature>
<proteinExistence type="predicted"/>
<dbReference type="InterPro" id="IPR036397">
    <property type="entry name" value="RNaseH_sf"/>
</dbReference>
<protein>
    <recommendedName>
        <fullName evidence="2">Sleeping Beauty transposase HTH domain-containing protein</fullName>
    </recommendedName>
</protein>
<dbReference type="SUPFAM" id="SSF46689">
    <property type="entry name" value="Homeodomain-like"/>
    <property type="match status" value="1"/>
</dbReference>